<evidence type="ECO:0000313" key="2">
    <source>
        <dbReference type="EMBL" id="OKA03048.1"/>
    </source>
</evidence>
<protein>
    <submittedName>
        <fullName evidence="1">Uncharacterized protein</fullName>
    </submittedName>
</protein>
<dbReference type="Proteomes" id="UP000186883">
    <property type="component" value="Unassembled WGS sequence"/>
</dbReference>
<dbReference type="Proteomes" id="UP000076321">
    <property type="component" value="Unassembled WGS sequence"/>
</dbReference>
<evidence type="ECO:0000313" key="3">
    <source>
        <dbReference type="Proteomes" id="UP000076321"/>
    </source>
</evidence>
<reference evidence="2 4" key="2">
    <citation type="submission" date="2016-11" db="EMBL/GenBank/DDBJ databases">
        <title>Genome sequencing of Amycolatopsis regifaucium.</title>
        <authorList>
            <person name="Mayilraj S."/>
            <person name="Kaur N."/>
        </authorList>
    </citation>
    <scope>NUCLEOTIDE SEQUENCE [LARGE SCALE GENOMIC DNA]</scope>
    <source>
        <strain evidence="2 4">GY080</strain>
    </source>
</reference>
<reference evidence="1 3" key="1">
    <citation type="submission" date="2015-12" db="EMBL/GenBank/DDBJ databases">
        <title>Amycolatopsis regifaucium genome sequencing and assembly.</title>
        <authorList>
            <person name="Mayilraj S."/>
        </authorList>
    </citation>
    <scope>NUCLEOTIDE SEQUENCE [LARGE SCALE GENOMIC DNA]</scope>
    <source>
        <strain evidence="1 3">GY080</strain>
    </source>
</reference>
<dbReference type="EMBL" id="LOBU02000057">
    <property type="protein sequence ID" value="OKA03048.1"/>
    <property type="molecule type" value="Genomic_DNA"/>
</dbReference>
<evidence type="ECO:0000313" key="1">
    <source>
        <dbReference type="EMBL" id="KZB80501.1"/>
    </source>
</evidence>
<dbReference type="EMBL" id="LQCI01000048">
    <property type="protein sequence ID" value="KZB80501.1"/>
    <property type="molecule type" value="Genomic_DNA"/>
</dbReference>
<comment type="caution">
    <text evidence="1">The sequence shown here is derived from an EMBL/GenBank/DDBJ whole genome shotgun (WGS) entry which is preliminary data.</text>
</comment>
<sequence length="75" mass="8308">MPGGVVPMSAPTTPRVWLAAGVAEKPAPTDAPVVRDDLMHLWFPGEDGLWHTADGRHHADWTELHSRFDLVEVTR</sequence>
<evidence type="ECO:0000313" key="4">
    <source>
        <dbReference type="Proteomes" id="UP000186883"/>
    </source>
</evidence>
<name>A0A154M793_9PSEU</name>
<proteinExistence type="predicted"/>
<keyword evidence="4" id="KW-1185">Reference proteome</keyword>
<accession>A0A154M793</accession>
<dbReference type="OrthoDB" id="3631146at2"/>
<gene>
    <name evidence="2" type="ORF">ATP06_0238240</name>
    <name evidence="1" type="ORF">AVL48_37920</name>
</gene>
<dbReference type="AlphaFoldDB" id="A0A154M793"/>
<organism evidence="1 3">
    <name type="scientific">Amycolatopsis regifaucium</name>
    <dbReference type="NCBI Taxonomy" id="546365"/>
    <lineage>
        <taxon>Bacteria</taxon>
        <taxon>Bacillati</taxon>
        <taxon>Actinomycetota</taxon>
        <taxon>Actinomycetes</taxon>
        <taxon>Pseudonocardiales</taxon>
        <taxon>Pseudonocardiaceae</taxon>
        <taxon>Amycolatopsis</taxon>
    </lineage>
</organism>